<accession>A0A6U3W2S9</accession>
<gene>
    <name evidence="1" type="ORF">SMAR0320_LOCUS11600</name>
    <name evidence="2" type="ORF">SMAR0320_LOCUS11601</name>
</gene>
<organism evidence="2">
    <name type="scientific">Skeletonema marinoi</name>
    <dbReference type="NCBI Taxonomy" id="267567"/>
    <lineage>
        <taxon>Eukaryota</taxon>
        <taxon>Sar</taxon>
        <taxon>Stramenopiles</taxon>
        <taxon>Ochrophyta</taxon>
        <taxon>Bacillariophyta</taxon>
        <taxon>Coscinodiscophyceae</taxon>
        <taxon>Thalassiosirophycidae</taxon>
        <taxon>Thalassiosirales</taxon>
        <taxon>Skeletonemataceae</taxon>
        <taxon>Skeletonema</taxon>
        <taxon>Skeletonema marinoi-dohrnii complex</taxon>
    </lineage>
</organism>
<reference evidence="2" key="1">
    <citation type="submission" date="2021-01" db="EMBL/GenBank/DDBJ databases">
        <authorList>
            <person name="Corre E."/>
            <person name="Pelletier E."/>
            <person name="Niang G."/>
            <person name="Scheremetjew M."/>
            <person name="Finn R."/>
            <person name="Kale V."/>
            <person name="Holt S."/>
            <person name="Cochrane G."/>
            <person name="Meng A."/>
            <person name="Brown T."/>
            <person name="Cohen L."/>
        </authorList>
    </citation>
    <scope>NUCLEOTIDE SEQUENCE</scope>
    <source>
        <strain evidence="2">SM1012Den-03</strain>
    </source>
</reference>
<name>A0A6U3W2S9_9STRA</name>
<proteinExistence type="predicted"/>
<evidence type="ECO:0000313" key="1">
    <source>
        <dbReference type="EMBL" id="CAD9604689.1"/>
    </source>
</evidence>
<protein>
    <submittedName>
        <fullName evidence="2">Uncharacterized protein</fullName>
    </submittedName>
</protein>
<dbReference type="EMBL" id="HBGZ01016195">
    <property type="protein sequence ID" value="CAD9604690.1"/>
    <property type="molecule type" value="Transcribed_RNA"/>
</dbReference>
<sequence length="106" mass="11786">MNIVYTNYVAAQQQNKASNNQLIYSNYVASNLGRRRGVSKVDSPCADAKIIATSSCANGSIRDSRENERQIHAKMLEQGTLHRCAMLQYNTARTSSSKLEQFTAIL</sequence>
<evidence type="ECO:0000313" key="2">
    <source>
        <dbReference type="EMBL" id="CAD9604690.1"/>
    </source>
</evidence>
<dbReference type="EMBL" id="HBGZ01016194">
    <property type="protein sequence ID" value="CAD9604689.1"/>
    <property type="molecule type" value="Transcribed_RNA"/>
</dbReference>
<dbReference type="AlphaFoldDB" id="A0A6U3W2S9"/>